<dbReference type="GO" id="GO:0051787">
    <property type="term" value="F:misfolded protein binding"/>
    <property type="evidence" value="ECO:0007669"/>
    <property type="project" value="TreeGrafter"/>
</dbReference>
<feature type="chain" id="PRO_5005223037" description="J domain-containing protein" evidence="3">
    <location>
        <begin position="21"/>
        <end position="180"/>
    </location>
</feature>
<dbReference type="PANTHER" id="PTHR44360">
    <property type="entry name" value="DNAJ HOMOLOG SUBFAMILY B MEMBER 9"/>
    <property type="match status" value="1"/>
</dbReference>
<evidence type="ECO:0000256" key="2">
    <source>
        <dbReference type="SAM" id="Phobius"/>
    </source>
</evidence>
<dbReference type="PROSITE" id="PS50076">
    <property type="entry name" value="DNAJ_2"/>
    <property type="match status" value="1"/>
</dbReference>
<dbReference type="PRINTS" id="PR00625">
    <property type="entry name" value="JDOMAIN"/>
</dbReference>
<dbReference type="InterPro" id="IPR036869">
    <property type="entry name" value="J_dom_sf"/>
</dbReference>
<dbReference type="InterPro" id="IPR001623">
    <property type="entry name" value="DnaJ_domain"/>
</dbReference>
<evidence type="ECO:0000259" key="4">
    <source>
        <dbReference type="PROSITE" id="PS50076"/>
    </source>
</evidence>
<evidence type="ECO:0000256" key="3">
    <source>
        <dbReference type="SAM" id="SignalP"/>
    </source>
</evidence>
<evidence type="ECO:0000256" key="1">
    <source>
        <dbReference type="ARBA" id="ARBA00023186"/>
    </source>
</evidence>
<feature type="domain" description="J" evidence="4">
    <location>
        <begin position="25"/>
        <end position="89"/>
    </location>
</feature>
<dbReference type="Gene3D" id="1.10.287.110">
    <property type="entry name" value="DnaJ domain"/>
    <property type="match status" value="1"/>
</dbReference>
<dbReference type="PANTHER" id="PTHR44360:SF1">
    <property type="entry name" value="DNAJ HOMOLOG SUBFAMILY B MEMBER 9"/>
    <property type="match status" value="1"/>
</dbReference>
<sequence>MKCPSVLLFLSLVLIAVCSAARYPTYYDILNTTRSVSAKQVRLQYFKVSRHYHPDRNSEKSAQAKMTKINEAYKILSEPNERARYDLYLRLHGGMHHPQWDKNGSFSQWQTLMNMVSIGDYHWLSQLLITLLAISIGSCIAGAVFTLALPIFSFASASTFWIMLAVSAYNFAFGDQGKTK</sequence>
<dbReference type="SUPFAM" id="SSF46565">
    <property type="entry name" value="Chaperone J-domain"/>
    <property type="match status" value="1"/>
</dbReference>
<feature type="signal peptide" evidence="3">
    <location>
        <begin position="1"/>
        <end position="20"/>
    </location>
</feature>
<name>A0A0H5R6A6_9EUKA</name>
<keyword evidence="2" id="KW-1133">Transmembrane helix</keyword>
<dbReference type="InterPro" id="IPR051948">
    <property type="entry name" value="Hsp70_co-chaperone_J-domain"/>
</dbReference>
<organism evidence="5">
    <name type="scientific">Spongospora subterranea</name>
    <dbReference type="NCBI Taxonomy" id="70186"/>
    <lineage>
        <taxon>Eukaryota</taxon>
        <taxon>Sar</taxon>
        <taxon>Rhizaria</taxon>
        <taxon>Endomyxa</taxon>
        <taxon>Phytomyxea</taxon>
        <taxon>Plasmodiophorida</taxon>
        <taxon>Plasmodiophoridae</taxon>
        <taxon>Spongospora</taxon>
    </lineage>
</organism>
<dbReference type="SMART" id="SM00271">
    <property type="entry name" value="DnaJ"/>
    <property type="match status" value="1"/>
</dbReference>
<accession>A0A0H5R6A6</accession>
<feature type="transmembrane region" description="Helical" evidence="2">
    <location>
        <begin position="152"/>
        <end position="172"/>
    </location>
</feature>
<keyword evidence="2" id="KW-0472">Membrane</keyword>
<dbReference type="Pfam" id="PF00226">
    <property type="entry name" value="DnaJ"/>
    <property type="match status" value="1"/>
</dbReference>
<dbReference type="GO" id="GO:0051087">
    <property type="term" value="F:protein-folding chaperone binding"/>
    <property type="evidence" value="ECO:0007669"/>
    <property type="project" value="TreeGrafter"/>
</dbReference>
<dbReference type="EMBL" id="HACM01008929">
    <property type="protein sequence ID" value="CRZ09371.1"/>
    <property type="molecule type" value="Transcribed_RNA"/>
</dbReference>
<keyword evidence="2" id="KW-0812">Transmembrane</keyword>
<protein>
    <recommendedName>
        <fullName evidence="4">J domain-containing protein</fullName>
    </recommendedName>
</protein>
<keyword evidence="1" id="KW-0143">Chaperone</keyword>
<dbReference type="CDD" id="cd06257">
    <property type="entry name" value="DnaJ"/>
    <property type="match status" value="1"/>
</dbReference>
<keyword evidence="3" id="KW-0732">Signal</keyword>
<dbReference type="GO" id="GO:0005783">
    <property type="term" value="C:endoplasmic reticulum"/>
    <property type="evidence" value="ECO:0007669"/>
    <property type="project" value="TreeGrafter"/>
</dbReference>
<evidence type="ECO:0000313" key="5">
    <source>
        <dbReference type="EMBL" id="CRZ09371.1"/>
    </source>
</evidence>
<dbReference type="GO" id="GO:0036503">
    <property type="term" value="P:ERAD pathway"/>
    <property type="evidence" value="ECO:0007669"/>
    <property type="project" value="TreeGrafter"/>
</dbReference>
<feature type="transmembrane region" description="Helical" evidence="2">
    <location>
        <begin position="123"/>
        <end position="145"/>
    </location>
</feature>
<reference evidence="5" key="1">
    <citation type="submission" date="2015-04" db="EMBL/GenBank/DDBJ databases">
        <title>The genome sequence of the plant pathogenic Rhizarian Plasmodiophora brassicae reveals insights in its biotrophic life cycle and the origin of chitin synthesis.</title>
        <authorList>
            <person name="Schwelm A."/>
            <person name="Fogelqvist J."/>
            <person name="Knaust A."/>
            <person name="Julke S."/>
            <person name="Lilja T."/>
            <person name="Dhandapani V."/>
            <person name="Bonilla-Rosso G."/>
            <person name="Karlsson M."/>
            <person name="Shevchenko A."/>
            <person name="Choi S.R."/>
            <person name="Kim H.G."/>
            <person name="Park J.Y."/>
            <person name="Lim Y.P."/>
            <person name="Ludwig-Muller J."/>
            <person name="Dixelius C."/>
        </authorList>
    </citation>
    <scope>NUCLEOTIDE SEQUENCE</scope>
    <source>
        <tissue evidence="5">Potato root galls</tissue>
    </source>
</reference>
<proteinExistence type="predicted"/>
<dbReference type="AlphaFoldDB" id="A0A0H5R6A6"/>